<dbReference type="Pfam" id="PF01676">
    <property type="entry name" value="Metalloenzyme"/>
    <property type="match status" value="1"/>
</dbReference>
<gene>
    <name evidence="7" type="primary">apgM</name>
    <name evidence="9" type="ORF">B9J98_02325</name>
</gene>
<evidence type="ECO:0000256" key="6">
    <source>
        <dbReference type="ARBA" id="ARBA00023235"/>
    </source>
</evidence>
<keyword evidence="6 7" id="KW-0413">Isomerase</keyword>
<evidence type="ECO:0000313" key="9">
    <source>
        <dbReference type="EMBL" id="PUA33795.1"/>
    </source>
</evidence>
<dbReference type="Proteomes" id="UP000244066">
    <property type="component" value="Unassembled WGS sequence"/>
</dbReference>
<feature type="domain" description="Metalloenzyme" evidence="8">
    <location>
        <begin position="4"/>
        <end position="403"/>
    </location>
</feature>
<dbReference type="EMBL" id="NDWU01000004">
    <property type="protein sequence ID" value="PUA33795.1"/>
    <property type="molecule type" value="Genomic_DNA"/>
</dbReference>
<comment type="pathway">
    <text evidence="3 7">Carbohydrate degradation; glycolysis; pyruvate from D-glyceraldehyde 3-phosphate: step 3/5.</text>
</comment>
<dbReference type="NCBIfam" id="TIGR00306">
    <property type="entry name" value="apgM"/>
    <property type="match status" value="1"/>
</dbReference>
<dbReference type="UniPathway" id="UPA00109">
    <property type="reaction ID" value="UER00186"/>
</dbReference>
<dbReference type="Pfam" id="PF10143">
    <property type="entry name" value="PhosphMutase"/>
    <property type="match status" value="1"/>
</dbReference>
<reference evidence="9 10" key="1">
    <citation type="submission" date="2017-04" db="EMBL/GenBank/DDBJ databases">
        <title>Draft Aigarchaeota genome from a New Zealand hot spring.</title>
        <authorList>
            <person name="Reysenbach A.-L."/>
            <person name="Donaho J.A."/>
            <person name="Gerhart J."/>
            <person name="Kelley J.F."/>
            <person name="Kouba K."/>
            <person name="Podar M."/>
            <person name="Stott M."/>
        </authorList>
    </citation>
    <scope>NUCLEOTIDE SEQUENCE [LARGE SCALE GENOMIC DNA]</scope>
    <source>
        <strain evidence="9">NZ13_MG1</strain>
    </source>
</reference>
<dbReference type="SUPFAM" id="SSF53649">
    <property type="entry name" value="Alkaline phosphatase-like"/>
    <property type="match status" value="1"/>
</dbReference>
<evidence type="ECO:0000256" key="5">
    <source>
        <dbReference type="ARBA" id="ARBA00023152"/>
    </source>
</evidence>
<sequence>MASKAIVLICDGMPDRRCSRLGGLTPLQAANPKSFGWVASKGECGLMDPISPGVPPGSDTAHLAILGYDPYKHYTGRGAFEALGAGIELGPNDVAFRCNFATASEDGTIVDRRAGRIPDEEAEVLSRSLDGIRLNRNSDVTVLFKHTVEHRGVLVLRCDGLSRLVSDVDPHKVGVRLLPSRPLVDSPAAKKTADALNEFVEVSRRVLMDHEINRRRALRGQPLANVVLPRGAGTLPKLEKVPDRFGVRAAAVAGGAVYKGLFKAAGFEVLDVKGATGTVDTDLEAKMRAAISAVSAYDIVFVHVKATDVVSHDKNPAKKVEVISRIDSAFSAVLSEVDLEDACIAVTSDHTTPSEVGEHTGDPVPLAVYSPGARYGTVERFDEISCALGTLGRIRGVEFMPTIMNCLGRVPMYGE</sequence>
<dbReference type="PANTHER" id="PTHR31209:SF0">
    <property type="entry name" value="METALLOENZYME DOMAIN-CONTAINING PROTEIN"/>
    <property type="match status" value="1"/>
</dbReference>
<dbReference type="InterPro" id="IPR017850">
    <property type="entry name" value="Alkaline_phosphatase_core_sf"/>
</dbReference>
<dbReference type="AlphaFoldDB" id="A0A2R7Y8E2"/>
<dbReference type="GO" id="GO:0006096">
    <property type="term" value="P:glycolytic process"/>
    <property type="evidence" value="ECO:0007669"/>
    <property type="project" value="UniProtKB-UniRule"/>
</dbReference>
<dbReference type="PIRSF" id="PIRSF006392">
    <property type="entry name" value="IPGAM_arch"/>
    <property type="match status" value="1"/>
</dbReference>
<dbReference type="InterPro" id="IPR004456">
    <property type="entry name" value="Pglycerate_mutase_ApgM"/>
</dbReference>
<evidence type="ECO:0000256" key="7">
    <source>
        <dbReference type="HAMAP-Rule" id="MF_01402"/>
    </source>
</evidence>
<proteinExistence type="inferred from homology"/>
<evidence type="ECO:0000256" key="3">
    <source>
        <dbReference type="ARBA" id="ARBA00004798"/>
    </source>
</evidence>
<dbReference type="Gene3D" id="3.30.70.2130">
    <property type="entry name" value="Metalloenzyme domain"/>
    <property type="match status" value="1"/>
</dbReference>
<dbReference type="InterPro" id="IPR023665">
    <property type="entry name" value="ApgAM_prokaryotes"/>
</dbReference>
<dbReference type="PANTHER" id="PTHR31209">
    <property type="entry name" value="COFACTOR-INDEPENDENT PHOSPHOGLYCERATE MUTASE"/>
    <property type="match status" value="1"/>
</dbReference>
<evidence type="ECO:0000259" key="8">
    <source>
        <dbReference type="Pfam" id="PF01676"/>
    </source>
</evidence>
<dbReference type="GO" id="GO:0004619">
    <property type="term" value="F:phosphoglycerate mutase activity"/>
    <property type="evidence" value="ECO:0007669"/>
    <property type="project" value="UniProtKB-UniRule"/>
</dbReference>
<dbReference type="InterPro" id="IPR006124">
    <property type="entry name" value="Metalloenzyme"/>
</dbReference>
<evidence type="ECO:0000256" key="2">
    <source>
        <dbReference type="ARBA" id="ARBA00002315"/>
    </source>
</evidence>
<name>A0A2R7Y8E2_9ARCH</name>
<evidence type="ECO:0000256" key="1">
    <source>
        <dbReference type="ARBA" id="ARBA00000370"/>
    </source>
</evidence>
<evidence type="ECO:0000313" key="10">
    <source>
        <dbReference type="Proteomes" id="UP000244066"/>
    </source>
</evidence>
<protein>
    <recommendedName>
        <fullName evidence="7">2,3-bisphosphoglycerate-independent phosphoglycerate mutase</fullName>
        <shortName evidence="7">BPG-independent PGAM</shortName>
        <shortName evidence="7">Phosphoglyceromutase</shortName>
        <shortName evidence="7">aPGAM</shortName>
        <ecNumber evidence="7">5.4.2.12</ecNumber>
    </recommendedName>
</protein>
<comment type="catalytic activity">
    <reaction evidence="1 7">
        <text>(2R)-2-phosphoglycerate = (2R)-3-phosphoglycerate</text>
        <dbReference type="Rhea" id="RHEA:15901"/>
        <dbReference type="ChEBI" id="CHEBI:58272"/>
        <dbReference type="ChEBI" id="CHEBI:58289"/>
        <dbReference type="EC" id="5.4.2.12"/>
    </reaction>
</comment>
<keyword evidence="5 7" id="KW-0324">Glycolysis</keyword>
<evidence type="ECO:0000256" key="4">
    <source>
        <dbReference type="ARBA" id="ARBA00005524"/>
    </source>
</evidence>
<dbReference type="InterPro" id="IPR042253">
    <property type="entry name" value="Pglycerate_mutase_ApgM_sf"/>
</dbReference>
<dbReference type="NCBIfam" id="NF003104">
    <property type="entry name" value="PRK04024.1"/>
    <property type="match status" value="1"/>
</dbReference>
<accession>A0A2R7Y8E2</accession>
<comment type="similarity">
    <text evidence="4 7">Belongs to the BPG-independent phosphoglycerate mutase family. A-PGAM subfamily.</text>
</comment>
<dbReference type="HAMAP" id="MF_01402_A">
    <property type="entry name" value="ApgM_A"/>
    <property type="match status" value="1"/>
</dbReference>
<dbReference type="CDD" id="cd16011">
    <property type="entry name" value="iPGM_like"/>
    <property type="match status" value="1"/>
</dbReference>
<dbReference type="Gene3D" id="3.40.720.10">
    <property type="entry name" value="Alkaline Phosphatase, subunit A"/>
    <property type="match status" value="2"/>
</dbReference>
<comment type="function">
    <text evidence="2 7">Catalyzes the interconversion of 2-phosphoglycerate and 3-phosphoglycerate.</text>
</comment>
<comment type="caution">
    <text evidence="9">The sequence shown here is derived from an EMBL/GenBank/DDBJ whole genome shotgun (WGS) entry which is preliminary data.</text>
</comment>
<dbReference type="EC" id="5.4.2.12" evidence="7"/>
<organism evidence="9 10">
    <name type="scientific">Candidatus Terraquivivens tikiterensis</name>
    <dbReference type="NCBI Taxonomy" id="1980982"/>
    <lineage>
        <taxon>Archaea</taxon>
        <taxon>Nitrososphaerota</taxon>
        <taxon>Candidatus Wolframiiraptoraceae</taxon>
        <taxon>Candidatus Terraquivivens</taxon>
    </lineage>
</organism>
<dbReference type="GO" id="GO:0046872">
    <property type="term" value="F:metal ion binding"/>
    <property type="evidence" value="ECO:0007669"/>
    <property type="project" value="InterPro"/>
</dbReference>